<dbReference type="AlphaFoldDB" id="A0A8K0DGH4"/>
<dbReference type="InterPro" id="IPR021896">
    <property type="entry name" value="THAP9-like_HTH"/>
</dbReference>
<comment type="caution">
    <text evidence="3">The sequence shown here is derived from an EMBL/GenBank/DDBJ whole genome shotgun (WGS) entry which is preliminary data.</text>
</comment>
<protein>
    <submittedName>
        <fullName evidence="3">Uncharacterized protein</fullName>
    </submittedName>
</protein>
<dbReference type="Pfam" id="PF12017">
    <property type="entry name" value="Tnp_P_element"/>
    <property type="match status" value="1"/>
</dbReference>
<dbReference type="OrthoDB" id="7312725at2759"/>
<evidence type="ECO:0000259" key="1">
    <source>
        <dbReference type="Pfam" id="PF12017"/>
    </source>
</evidence>
<gene>
    <name evidence="3" type="ORF">ILUMI_02447</name>
</gene>
<dbReference type="Proteomes" id="UP000801492">
    <property type="component" value="Unassembled WGS sequence"/>
</dbReference>
<dbReference type="Pfam" id="PF21787">
    <property type="entry name" value="TNP-like_RNaseH_N"/>
    <property type="match status" value="1"/>
</dbReference>
<evidence type="ECO:0000259" key="2">
    <source>
        <dbReference type="Pfam" id="PF21787"/>
    </source>
</evidence>
<sequence length="231" mass="26551">MASNSKQLKISYSTSNKETNPYFEFGLSDLKGVVKMKAFVDKTMPIKQIFKATSTILITAPHCFESRNCEVYGTTEIDGDVSNIPSTSQETNILVDLGTETQHYDELEVYSLRKKIKSLKQNTLYFYSPKAYNFVRWYFILPNPQTICKWLCKVNRQPGFLMEVLEFLKEEVKWQPNLKQCALNFDSTSSKKQVIYDNKEGRFVGNIDYGGVVDTDFENAATEALFFQIVI</sequence>
<accession>A0A8K0DGH4</accession>
<dbReference type="EMBL" id="VTPC01000943">
    <property type="protein sequence ID" value="KAF2903739.1"/>
    <property type="molecule type" value="Genomic_DNA"/>
</dbReference>
<organism evidence="3 4">
    <name type="scientific">Ignelater luminosus</name>
    <name type="common">Cucubano</name>
    <name type="synonym">Pyrophorus luminosus</name>
    <dbReference type="NCBI Taxonomy" id="2038154"/>
    <lineage>
        <taxon>Eukaryota</taxon>
        <taxon>Metazoa</taxon>
        <taxon>Ecdysozoa</taxon>
        <taxon>Arthropoda</taxon>
        <taxon>Hexapoda</taxon>
        <taxon>Insecta</taxon>
        <taxon>Pterygota</taxon>
        <taxon>Neoptera</taxon>
        <taxon>Endopterygota</taxon>
        <taxon>Coleoptera</taxon>
        <taxon>Polyphaga</taxon>
        <taxon>Elateriformia</taxon>
        <taxon>Elateroidea</taxon>
        <taxon>Elateridae</taxon>
        <taxon>Agrypninae</taxon>
        <taxon>Pyrophorini</taxon>
        <taxon>Ignelater</taxon>
    </lineage>
</organism>
<dbReference type="InterPro" id="IPR048365">
    <property type="entry name" value="TNP-like_RNaseH_N"/>
</dbReference>
<evidence type="ECO:0000313" key="3">
    <source>
        <dbReference type="EMBL" id="KAF2903739.1"/>
    </source>
</evidence>
<feature type="domain" description="Transposable element P transposase-like RNase H" evidence="2">
    <location>
        <begin position="157"/>
        <end position="230"/>
    </location>
</feature>
<reference evidence="3" key="1">
    <citation type="submission" date="2019-08" db="EMBL/GenBank/DDBJ databases">
        <title>The genome of the North American firefly Photinus pyralis.</title>
        <authorList>
            <consortium name="Photinus pyralis genome working group"/>
            <person name="Fallon T.R."/>
            <person name="Sander Lower S.E."/>
            <person name="Weng J.-K."/>
        </authorList>
    </citation>
    <scope>NUCLEOTIDE SEQUENCE</scope>
    <source>
        <strain evidence="3">TRF0915ILg1</strain>
        <tissue evidence="3">Whole body</tissue>
    </source>
</reference>
<proteinExistence type="predicted"/>
<evidence type="ECO:0000313" key="4">
    <source>
        <dbReference type="Proteomes" id="UP000801492"/>
    </source>
</evidence>
<name>A0A8K0DGH4_IGNLU</name>
<feature type="domain" description="THAP9-like helix-turn-helix" evidence="1">
    <location>
        <begin position="122"/>
        <end position="150"/>
    </location>
</feature>
<keyword evidence="4" id="KW-1185">Reference proteome</keyword>